<keyword evidence="3" id="KW-0143">Chaperone</keyword>
<protein>
    <submittedName>
        <fullName evidence="7">G3E family GTPase</fullName>
    </submittedName>
</protein>
<dbReference type="GO" id="GO:0005737">
    <property type="term" value="C:cytoplasm"/>
    <property type="evidence" value="ECO:0007669"/>
    <property type="project" value="TreeGrafter"/>
</dbReference>
<organism evidence="7 8">
    <name type="scientific">Texcoconibacillus texcoconensis</name>
    <dbReference type="NCBI Taxonomy" id="1095777"/>
    <lineage>
        <taxon>Bacteria</taxon>
        <taxon>Bacillati</taxon>
        <taxon>Bacillota</taxon>
        <taxon>Bacilli</taxon>
        <taxon>Bacillales</taxon>
        <taxon>Bacillaceae</taxon>
        <taxon>Texcoconibacillus</taxon>
    </lineage>
</organism>
<evidence type="ECO:0000259" key="6">
    <source>
        <dbReference type="SMART" id="SM00833"/>
    </source>
</evidence>
<sequence>MKKIPVFVLSGFLGSGKTTLLKQLLRRCDEKGVAPAVLMNEIGEADMDGEIILEKNQQQIMEKLLDGCICCSKKSEVSDSIKKLLENKPDVIFIELTGVANPEEVVDSLTEPELIDCLYLEKVITVLDGENILEYNSIFESVRELVQTTRRQIEVADILILNKVDLISASHKEKVKKVIKKQNAESPVYFTSYSEVDLDILLENVNVIDNKISLHKNNYTHSQRENKHHHNHEHKHHRSYSRINTIILEFNQHTKQAKVDKFLKKWQPNLLRAKGYIPLKDRCYLLQHVMKRTYLEPAEYKGRHYLVMIGIDLDTNEVESEWAKLNV</sequence>
<evidence type="ECO:0000313" key="7">
    <source>
        <dbReference type="EMBL" id="MBB5172604.1"/>
    </source>
</evidence>
<dbReference type="Proteomes" id="UP000551878">
    <property type="component" value="Unassembled WGS sequence"/>
</dbReference>
<comment type="similarity">
    <text evidence="4">Belongs to the SIMIBI class G3E GTPase family. ZNG1 subfamily.</text>
</comment>
<comment type="caution">
    <text evidence="7">The sequence shown here is derived from an EMBL/GenBank/DDBJ whole genome shotgun (WGS) entry which is preliminary data.</text>
</comment>
<dbReference type="AlphaFoldDB" id="A0A840QMJ7"/>
<dbReference type="InterPro" id="IPR036627">
    <property type="entry name" value="CobW-likC_sf"/>
</dbReference>
<dbReference type="PANTHER" id="PTHR13748:SF62">
    <property type="entry name" value="COBW DOMAIN-CONTAINING PROTEIN"/>
    <property type="match status" value="1"/>
</dbReference>
<gene>
    <name evidence="7" type="ORF">HNQ41_000748</name>
</gene>
<evidence type="ECO:0000256" key="1">
    <source>
        <dbReference type="ARBA" id="ARBA00022741"/>
    </source>
</evidence>
<dbReference type="CDD" id="cd03112">
    <property type="entry name" value="CobW-like"/>
    <property type="match status" value="1"/>
</dbReference>
<dbReference type="PANTHER" id="PTHR13748">
    <property type="entry name" value="COBW-RELATED"/>
    <property type="match status" value="1"/>
</dbReference>
<name>A0A840QMJ7_9BACI</name>
<proteinExistence type="inferred from homology"/>
<dbReference type="SMART" id="SM00833">
    <property type="entry name" value="CobW_C"/>
    <property type="match status" value="1"/>
</dbReference>
<comment type="catalytic activity">
    <reaction evidence="5">
        <text>GTP + H2O = GDP + phosphate + H(+)</text>
        <dbReference type="Rhea" id="RHEA:19669"/>
        <dbReference type="ChEBI" id="CHEBI:15377"/>
        <dbReference type="ChEBI" id="CHEBI:15378"/>
        <dbReference type="ChEBI" id="CHEBI:37565"/>
        <dbReference type="ChEBI" id="CHEBI:43474"/>
        <dbReference type="ChEBI" id="CHEBI:58189"/>
    </reaction>
    <physiologicalReaction direction="left-to-right" evidence="5">
        <dbReference type="Rhea" id="RHEA:19670"/>
    </physiologicalReaction>
</comment>
<dbReference type="Pfam" id="PF07683">
    <property type="entry name" value="CobW_C"/>
    <property type="match status" value="1"/>
</dbReference>
<dbReference type="Pfam" id="PF02492">
    <property type="entry name" value="cobW"/>
    <property type="match status" value="1"/>
</dbReference>
<dbReference type="InterPro" id="IPR051316">
    <property type="entry name" value="Zinc-reg_GTPase_activator"/>
</dbReference>
<evidence type="ECO:0000256" key="3">
    <source>
        <dbReference type="ARBA" id="ARBA00023186"/>
    </source>
</evidence>
<accession>A0A840QMJ7</accession>
<dbReference type="SUPFAM" id="SSF52540">
    <property type="entry name" value="P-loop containing nucleoside triphosphate hydrolases"/>
    <property type="match status" value="1"/>
</dbReference>
<dbReference type="EMBL" id="JACHHB010000002">
    <property type="protein sequence ID" value="MBB5172604.1"/>
    <property type="molecule type" value="Genomic_DNA"/>
</dbReference>
<dbReference type="GO" id="GO:0016787">
    <property type="term" value="F:hydrolase activity"/>
    <property type="evidence" value="ECO:0007669"/>
    <property type="project" value="UniProtKB-KW"/>
</dbReference>
<evidence type="ECO:0000313" key="8">
    <source>
        <dbReference type="Proteomes" id="UP000551878"/>
    </source>
</evidence>
<dbReference type="Gene3D" id="3.40.50.300">
    <property type="entry name" value="P-loop containing nucleotide triphosphate hydrolases"/>
    <property type="match status" value="1"/>
</dbReference>
<evidence type="ECO:0000256" key="4">
    <source>
        <dbReference type="ARBA" id="ARBA00034320"/>
    </source>
</evidence>
<dbReference type="SUPFAM" id="SSF90002">
    <property type="entry name" value="Hypothetical protein YjiA, C-terminal domain"/>
    <property type="match status" value="1"/>
</dbReference>
<dbReference type="InterPro" id="IPR027417">
    <property type="entry name" value="P-loop_NTPase"/>
</dbReference>
<keyword evidence="1" id="KW-0547">Nucleotide-binding</keyword>
<feature type="domain" description="CobW C-terminal" evidence="6">
    <location>
        <begin position="243"/>
        <end position="326"/>
    </location>
</feature>
<dbReference type="InterPro" id="IPR003495">
    <property type="entry name" value="CobW/HypB/UreG_nucleotide-bd"/>
</dbReference>
<dbReference type="Gene3D" id="3.30.1220.10">
    <property type="entry name" value="CobW-like, C-terminal domain"/>
    <property type="match status" value="1"/>
</dbReference>
<evidence type="ECO:0000256" key="5">
    <source>
        <dbReference type="ARBA" id="ARBA00049117"/>
    </source>
</evidence>
<reference evidence="7 8" key="1">
    <citation type="submission" date="2020-08" db="EMBL/GenBank/DDBJ databases">
        <title>Genomic Encyclopedia of Type Strains, Phase IV (KMG-IV): sequencing the most valuable type-strain genomes for metagenomic binning, comparative biology and taxonomic classification.</title>
        <authorList>
            <person name="Goeker M."/>
        </authorList>
    </citation>
    <scope>NUCLEOTIDE SEQUENCE [LARGE SCALE GENOMIC DNA]</scope>
    <source>
        <strain evidence="7 8">DSM 24696</strain>
    </source>
</reference>
<evidence type="ECO:0000256" key="2">
    <source>
        <dbReference type="ARBA" id="ARBA00022801"/>
    </source>
</evidence>
<dbReference type="InterPro" id="IPR011629">
    <property type="entry name" value="CobW-like_C"/>
</dbReference>
<keyword evidence="2" id="KW-0378">Hydrolase</keyword>
<dbReference type="RefSeq" id="WP_184663048.1">
    <property type="nucleotide sequence ID" value="NZ_JACHHB010000002.1"/>
</dbReference>
<dbReference type="GO" id="GO:0000166">
    <property type="term" value="F:nucleotide binding"/>
    <property type="evidence" value="ECO:0007669"/>
    <property type="project" value="UniProtKB-KW"/>
</dbReference>
<keyword evidence="8" id="KW-1185">Reference proteome</keyword>